<protein>
    <submittedName>
        <fullName evidence="3">Outer membrane protein TolC</fullName>
    </submittedName>
</protein>
<dbReference type="GO" id="GO:0015562">
    <property type="term" value="F:efflux transmembrane transporter activity"/>
    <property type="evidence" value="ECO:0007669"/>
    <property type="project" value="InterPro"/>
</dbReference>
<dbReference type="GO" id="GO:0016020">
    <property type="term" value="C:membrane"/>
    <property type="evidence" value="ECO:0007669"/>
    <property type="project" value="UniProtKB-SubCell"/>
</dbReference>
<evidence type="ECO:0000313" key="4">
    <source>
        <dbReference type="Proteomes" id="UP000199636"/>
    </source>
</evidence>
<dbReference type="STRING" id="428992.SAMN05216272_110158"/>
<accession>A0A1G8L4Z5</accession>
<feature type="signal peptide" evidence="2">
    <location>
        <begin position="1"/>
        <end position="19"/>
    </location>
</feature>
<keyword evidence="2" id="KW-0732">Signal</keyword>
<proteinExistence type="predicted"/>
<evidence type="ECO:0000313" key="3">
    <source>
        <dbReference type="EMBL" id="SDI50766.1"/>
    </source>
</evidence>
<dbReference type="AlphaFoldDB" id="A0A1G8L4Z5"/>
<name>A0A1G8L4Z5_9PSED</name>
<evidence type="ECO:0000256" key="2">
    <source>
        <dbReference type="SAM" id="SignalP"/>
    </source>
</evidence>
<gene>
    <name evidence="3" type="ORF">SAMN05216272_110158</name>
</gene>
<dbReference type="Gene3D" id="1.20.1600.10">
    <property type="entry name" value="Outer membrane efflux proteins (OEP)"/>
    <property type="match status" value="1"/>
</dbReference>
<sequence length="708" mass="78253">MRSVLLTLTLALSSAAVLAQPLPLQTLIDKQQANPLLRAGEAELRAIDAESKITEDAAGWQWVAGGGMGRYRELVTQSIRDDYYGRNLSVGLRHPLLGSLKRQLDLLQAKDYERQRQQALLALAAASQRLALRSAYADWWRAQQEVALCATLQPSAKKAAEAIRLRMKKGLSRTSESQLQMNEWEGLANQCQALSAIEAEVRDDLANLSKTSIPADAEAVAEPLASRPQTPNQWRIALSQHPRVVEKQSLRELADKQRDQPWYSAIDSDVILAATREYRSGSDKAGSGLVASLVISAPFDLVGDTRARQQVADARYEAASERVEAEQQSLQLELSKALRAQNAAQASIRLRGQQWRTAALALNEEDSRGRLSADGNLDALLSTERIYFQSGFEYIAAWHAAWLRQAELNLFTEDSPQFAELLGDERMEWTPMLKTQASPPDGDPPLASTGKATPSAPDQWLQATYIWNSAALLDPRERPAELQALRNAGMQKIYLGLDAAQVANLSVTRQRLEQLLADAARSGLQVSLLLGDPSWIEPAQRAQLTNLLGKLRGLGFASLHLDLEVEQLGTPVPDQRLRDWLDTLHAAASASQWPVEISSHHRWFAEASPGRPCVPCALPSVGVRRVSLMIYTRNPQRSAQLAAEIAKRWPDLQFRLAQSAEAQLPSSESWAGASAEQLRGQGTAWRAQLQPLGMTGIDWQAWRDYPKR</sequence>
<organism evidence="3 4">
    <name type="scientific">Pseudomonas panipatensis</name>
    <dbReference type="NCBI Taxonomy" id="428992"/>
    <lineage>
        <taxon>Bacteria</taxon>
        <taxon>Pseudomonadati</taxon>
        <taxon>Pseudomonadota</taxon>
        <taxon>Gammaproteobacteria</taxon>
        <taxon>Pseudomonadales</taxon>
        <taxon>Pseudomonadaceae</taxon>
        <taxon>Pseudomonas</taxon>
    </lineage>
</organism>
<evidence type="ECO:0000256" key="1">
    <source>
        <dbReference type="SAM" id="MobiDB-lite"/>
    </source>
</evidence>
<dbReference type="SUPFAM" id="SSF56954">
    <property type="entry name" value="Outer membrane efflux proteins (OEP)"/>
    <property type="match status" value="1"/>
</dbReference>
<keyword evidence="4" id="KW-1185">Reference proteome</keyword>
<dbReference type="EMBL" id="FNDS01000010">
    <property type="protein sequence ID" value="SDI50766.1"/>
    <property type="molecule type" value="Genomic_DNA"/>
</dbReference>
<dbReference type="Proteomes" id="UP000199636">
    <property type="component" value="Unassembled WGS sequence"/>
</dbReference>
<dbReference type="OrthoDB" id="7054537at2"/>
<reference evidence="4" key="1">
    <citation type="submission" date="2016-10" db="EMBL/GenBank/DDBJ databases">
        <authorList>
            <person name="Varghese N."/>
            <person name="Submissions S."/>
        </authorList>
    </citation>
    <scope>NUCLEOTIDE SEQUENCE [LARGE SCALE GENOMIC DNA]</scope>
    <source>
        <strain evidence="4">CCM 7469</strain>
    </source>
</reference>
<feature type="chain" id="PRO_5011501012" evidence="2">
    <location>
        <begin position="20"/>
        <end position="708"/>
    </location>
</feature>
<dbReference type="RefSeq" id="WP_090266398.1">
    <property type="nucleotide sequence ID" value="NZ_FNDS01000010.1"/>
</dbReference>
<feature type="region of interest" description="Disordered" evidence="1">
    <location>
        <begin position="433"/>
        <end position="456"/>
    </location>
</feature>